<dbReference type="InterPro" id="IPR029058">
    <property type="entry name" value="AB_hydrolase_fold"/>
</dbReference>
<keyword evidence="4" id="KW-0964">Secreted</keyword>
<dbReference type="PANTHER" id="PTHR43037">
    <property type="entry name" value="UNNAMED PRODUCT-RELATED"/>
    <property type="match status" value="1"/>
</dbReference>
<feature type="signal peptide" evidence="4">
    <location>
        <begin position="1"/>
        <end position="18"/>
    </location>
</feature>
<keyword evidence="1 4" id="KW-0719">Serine esterase</keyword>
<evidence type="ECO:0000256" key="3">
    <source>
        <dbReference type="ARBA" id="ARBA00022801"/>
    </source>
</evidence>
<keyword evidence="2 4" id="KW-0732">Signal</keyword>
<evidence type="ECO:0000313" key="5">
    <source>
        <dbReference type="EMBL" id="CAK7211825.1"/>
    </source>
</evidence>
<dbReference type="EC" id="3.1.1.-" evidence="4"/>
<reference evidence="5 6" key="1">
    <citation type="submission" date="2024-01" db="EMBL/GenBank/DDBJ databases">
        <authorList>
            <person name="Allen C."/>
            <person name="Tagirdzhanova G."/>
        </authorList>
    </citation>
    <scope>NUCLEOTIDE SEQUENCE [LARGE SCALE GENOMIC DNA]</scope>
</reference>
<dbReference type="EMBL" id="CAWUHD010000008">
    <property type="protein sequence ID" value="CAK7211825.1"/>
    <property type="molecule type" value="Genomic_DNA"/>
</dbReference>
<dbReference type="PANTHER" id="PTHR43037:SF5">
    <property type="entry name" value="FERULOYL ESTERASE"/>
    <property type="match status" value="1"/>
</dbReference>
<gene>
    <name evidence="5" type="ORF">SEUCBS140593_001295</name>
</gene>
<dbReference type="SUPFAM" id="SSF53474">
    <property type="entry name" value="alpha/beta-Hydrolases"/>
    <property type="match status" value="2"/>
</dbReference>
<dbReference type="NCBIfam" id="TIGR01840">
    <property type="entry name" value="esterase_phb"/>
    <property type="match status" value="1"/>
</dbReference>
<evidence type="ECO:0000256" key="4">
    <source>
        <dbReference type="RuleBase" id="RU367147"/>
    </source>
</evidence>
<dbReference type="InterPro" id="IPR010126">
    <property type="entry name" value="Esterase_phb"/>
</dbReference>
<sequence length="315" mass="34053">MAMLTTVYLLALATGALSASIQKITTSLDKNPSKVGFYLYVPDKLVSSPPVLVNPHWCHGSALDAYKGTQYAALADQHGFLIIYPDSSNTADKCWDVSSPGTLRHDGGGDSLGIVSMVNYTLAKYKADPGRVFVSGVSSGAMMTTTLVATYPDVFAAGSAYSGVPFGCFQAPTNTTAQVDYWGDACATGKLTKSPSDWASLVKEAYPGYNGWRAKMQIFHGTADTTLNYTCFTEEVKQWNGVFNYSQTATTVTPNTPVAGWTKSVYGADDWFEAYSAAGVTHNIQQQENLTLAWFDLACTGSDCFRWGKEVIERK</sequence>
<proteinExistence type="inferred from homology"/>
<dbReference type="Proteomes" id="UP001642482">
    <property type="component" value="Unassembled WGS sequence"/>
</dbReference>
<comment type="caution">
    <text evidence="5">The sequence shown here is derived from an EMBL/GenBank/DDBJ whole genome shotgun (WGS) entry which is preliminary data.</text>
</comment>
<dbReference type="Pfam" id="PF10503">
    <property type="entry name" value="Esterase_PHB"/>
    <property type="match status" value="1"/>
</dbReference>
<keyword evidence="4" id="KW-0119">Carbohydrate metabolism</keyword>
<evidence type="ECO:0000256" key="1">
    <source>
        <dbReference type="ARBA" id="ARBA00022487"/>
    </source>
</evidence>
<organism evidence="5 6">
    <name type="scientific">Sporothrix eucalyptigena</name>
    <dbReference type="NCBI Taxonomy" id="1812306"/>
    <lineage>
        <taxon>Eukaryota</taxon>
        <taxon>Fungi</taxon>
        <taxon>Dikarya</taxon>
        <taxon>Ascomycota</taxon>
        <taxon>Pezizomycotina</taxon>
        <taxon>Sordariomycetes</taxon>
        <taxon>Sordariomycetidae</taxon>
        <taxon>Ophiostomatales</taxon>
        <taxon>Ophiostomataceae</taxon>
        <taxon>Sporothrix</taxon>
    </lineage>
</organism>
<keyword evidence="3 4" id="KW-0378">Hydrolase</keyword>
<evidence type="ECO:0000313" key="6">
    <source>
        <dbReference type="Proteomes" id="UP001642482"/>
    </source>
</evidence>
<comment type="subcellular location">
    <subcellularLocation>
        <location evidence="4">Secreted</location>
    </subcellularLocation>
</comment>
<feature type="chain" id="PRO_5044952000" description="Carboxylic ester hydrolase" evidence="4">
    <location>
        <begin position="19"/>
        <end position="315"/>
    </location>
</feature>
<comment type="similarity">
    <text evidence="4">Belongs to the carbohydrate esterase 1 (CE1) family.</text>
</comment>
<name>A0ABP0AX14_9PEZI</name>
<accession>A0ABP0AX14</accession>
<dbReference type="Gene3D" id="3.40.50.1820">
    <property type="entry name" value="alpha/beta hydrolase"/>
    <property type="match status" value="1"/>
</dbReference>
<keyword evidence="4" id="KW-0624">Polysaccharide degradation</keyword>
<protein>
    <recommendedName>
        <fullName evidence="4">Carboxylic ester hydrolase</fullName>
        <ecNumber evidence="4">3.1.1.-</ecNumber>
    </recommendedName>
</protein>
<evidence type="ECO:0000256" key="2">
    <source>
        <dbReference type="ARBA" id="ARBA00022729"/>
    </source>
</evidence>
<dbReference type="InterPro" id="IPR050955">
    <property type="entry name" value="Plant_Biomass_Hydrol_Est"/>
</dbReference>
<comment type="function">
    <text evidence="4">Esterase involved in the hydrolysis of xylan, a major structural heterogeneous polysaccharide found in plant biomass representing the second most abundant polysaccharide in the biosphere, after cellulose.</text>
</comment>
<keyword evidence="6" id="KW-1185">Reference proteome</keyword>